<dbReference type="OrthoDB" id="190846at2759"/>
<evidence type="ECO:0000256" key="1">
    <source>
        <dbReference type="SAM" id="Phobius"/>
    </source>
</evidence>
<dbReference type="Proteomes" id="UP000179807">
    <property type="component" value="Unassembled WGS sequence"/>
</dbReference>
<dbReference type="Gene3D" id="3.40.50.1820">
    <property type="entry name" value="alpha/beta hydrolase"/>
    <property type="match status" value="1"/>
</dbReference>
<dbReference type="RefSeq" id="XP_068349213.1">
    <property type="nucleotide sequence ID" value="XM_068511649.1"/>
</dbReference>
<keyword evidence="1" id="KW-0472">Membrane</keyword>
<evidence type="ECO:0000313" key="4">
    <source>
        <dbReference type="Proteomes" id="UP000179807"/>
    </source>
</evidence>
<dbReference type="GO" id="GO:0006629">
    <property type="term" value="P:lipid metabolic process"/>
    <property type="evidence" value="ECO:0007669"/>
    <property type="project" value="InterPro"/>
</dbReference>
<dbReference type="GeneID" id="94846353"/>
<dbReference type="InterPro" id="IPR029058">
    <property type="entry name" value="AB_hydrolase_fold"/>
</dbReference>
<keyword evidence="2" id="KW-0732">Signal</keyword>
<dbReference type="InterPro" id="IPR003386">
    <property type="entry name" value="LACT/PDAT_acylTrfase"/>
</dbReference>
<dbReference type="Pfam" id="PF02450">
    <property type="entry name" value="LCAT"/>
    <property type="match status" value="1"/>
</dbReference>
<dbReference type="SUPFAM" id="SSF53474">
    <property type="entry name" value="alpha/beta-Hydrolases"/>
    <property type="match status" value="1"/>
</dbReference>
<dbReference type="GO" id="GO:0008374">
    <property type="term" value="F:O-acyltransferase activity"/>
    <property type="evidence" value="ECO:0007669"/>
    <property type="project" value="InterPro"/>
</dbReference>
<reference evidence="3" key="1">
    <citation type="submission" date="2016-10" db="EMBL/GenBank/DDBJ databases">
        <authorList>
            <person name="Benchimol M."/>
            <person name="Almeida L.G."/>
            <person name="Vasconcelos A.T."/>
            <person name="Perreira-Neves A."/>
            <person name="Rosa I.A."/>
            <person name="Tasca T."/>
            <person name="Bogo M.R."/>
            <person name="de Souza W."/>
        </authorList>
    </citation>
    <scope>NUCLEOTIDE SEQUENCE [LARGE SCALE GENOMIC DNA]</scope>
    <source>
        <strain evidence="3">K</strain>
    </source>
</reference>
<sequence>MFFVLSYLSLSLKPILLIPGHGGTNVRATLTNPSLHPECPADLINNFEFWPPNSTFVTEHADCMGKLLRCVYDKKSNTINHIDGIKFDVNEFGDLTTLPFYTKLVNFLVKEKGYTVSKNIFGLPYDWILYYAGLPPTFFDDIKNFIQNISVNNHNKPVVIAGHSLGTHVIRMFLNSPFVDKNWIEKYIDSIVFIAPAFSGCFSSFDMVVRGAFSTLPYNEVTRPSVYQMPSLHVLFQNYEVYENEPIFEINDTFSVKANGAIDFLLENDKMNEEGYFIFKNFVEESSLKHKFYEPKDYSLKTFTLLNSGIKTHVGYNVDDNYSRVYGNGDGMCAAKGMNLTCLDNWKNAECYDFNVDNEDEFGHATMVDAHELHVRFWDFVTEQSSPKTNNAWLLAGFIIAIVVIVIISGIIFYFIYKKKNNGFTQMK</sequence>
<dbReference type="PANTHER" id="PTHR11440">
    <property type="entry name" value="LECITHIN-CHOLESTEROL ACYLTRANSFERASE-RELATED"/>
    <property type="match status" value="1"/>
</dbReference>
<comment type="caution">
    <text evidence="3">The sequence shown here is derived from an EMBL/GenBank/DDBJ whole genome shotgun (WGS) entry which is preliminary data.</text>
</comment>
<protein>
    <submittedName>
        <fullName evidence="3">Lecithin:cholesterol acyltransferase family protein</fullName>
    </submittedName>
</protein>
<feature type="signal peptide" evidence="2">
    <location>
        <begin position="1"/>
        <end position="17"/>
    </location>
</feature>
<name>A0A1J4JFS3_9EUKA</name>
<keyword evidence="3" id="KW-0012">Acyltransferase</keyword>
<keyword evidence="4" id="KW-1185">Reference proteome</keyword>
<proteinExistence type="predicted"/>
<keyword evidence="3" id="KW-0808">Transferase</keyword>
<dbReference type="VEuPathDB" id="TrichDB:TRFO_37805"/>
<dbReference type="AlphaFoldDB" id="A0A1J4JFS3"/>
<evidence type="ECO:0000313" key="3">
    <source>
        <dbReference type="EMBL" id="OHS96076.1"/>
    </source>
</evidence>
<keyword evidence="1" id="KW-0812">Transmembrane</keyword>
<keyword evidence="1" id="KW-1133">Transmembrane helix</keyword>
<dbReference type="EMBL" id="MLAK01001202">
    <property type="protein sequence ID" value="OHS96076.1"/>
    <property type="molecule type" value="Genomic_DNA"/>
</dbReference>
<accession>A0A1J4JFS3</accession>
<organism evidence="3 4">
    <name type="scientific">Tritrichomonas foetus</name>
    <dbReference type="NCBI Taxonomy" id="1144522"/>
    <lineage>
        <taxon>Eukaryota</taxon>
        <taxon>Metamonada</taxon>
        <taxon>Parabasalia</taxon>
        <taxon>Tritrichomonadida</taxon>
        <taxon>Tritrichomonadidae</taxon>
        <taxon>Tritrichomonas</taxon>
    </lineage>
</organism>
<gene>
    <name evidence="3" type="ORF">TRFO_37805</name>
</gene>
<feature type="transmembrane region" description="Helical" evidence="1">
    <location>
        <begin position="392"/>
        <end position="417"/>
    </location>
</feature>
<feature type="chain" id="PRO_5012610938" evidence="2">
    <location>
        <begin position="18"/>
        <end position="428"/>
    </location>
</feature>
<evidence type="ECO:0000256" key="2">
    <source>
        <dbReference type="SAM" id="SignalP"/>
    </source>
</evidence>